<feature type="region of interest" description="Disordered" evidence="1">
    <location>
        <begin position="20"/>
        <end position="48"/>
    </location>
</feature>
<accession>A0A7S3JZZ2</accession>
<name>A0A7S3JZZ2_9STRA</name>
<organism evidence="2">
    <name type="scientific">Aureoumbra lagunensis</name>
    <dbReference type="NCBI Taxonomy" id="44058"/>
    <lineage>
        <taxon>Eukaryota</taxon>
        <taxon>Sar</taxon>
        <taxon>Stramenopiles</taxon>
        <taxon>Ochrophyta</taxon>
        <taxon>Pelagophyceae</taxon>
        <taxon>Pelagomonadales</taxon>
        <taxon>Aureoumbra</taxon>
    </lineage>
</organism>
<evidence type="ECO:0000313" key="2">
    <source>
        <dbReference type="EMBL" id="CAE0368367.1"/>
    </source>
</evidence>
<proteinExistence type="predicted"/>
<protein>
    <submittedName>
        <fullName evidence="2">Uncharacterized protein</fullName>
    </submittedName>
</protein>
<dbReference type="AlphaFoldDB" id="A0A7S3JZZ2"/>
<gene>
    <name evidence="2" type="ORF">ALAG00032_LOCUS9130</name>
</gene>
<evidence type="ECO:0000256" key="1">
    <source>
        <dbReference type="SAM" id="MobiDB-lite"/>
    </source>
</evidence>
<sequence length="170" mass="19864">MQLYRLCELLRSTYEECMQLPVPPHEDRMERQDSDDETDDRPTDWPGDKEMRLKAQQLAARFRLQERKEVFEDMEKATSTAMLRAFQVTSKWRKRVLFRLQSGAPTAAFIALLFGSSYLAPLTRHRRSETHSASYLERVCHCGLRASQICLKTWIYSFLIGSLSELVLEV</sequence>
<reference evidence="2" key="1">
    <citation type="submission" date="2021-01" db="EMBL/GenBank/DDBJ databases">
        <authorList>
            <person name="Corre E."/>
            <person name="Pelletier E."/>
            <person name="Niang G."/>
            <person name="Scheremetjew M."/>
            <person name="Finn R."/>
            <person name="Kale V."/>
            <person name="Holt S."/>
            <person name="Cochrane G."/>
            <person name="Meng A."/>
            <person name="Brown T."/>
            <person name="Cohen L."/>
        </authorList>
    </citation>
    <scope>NUCLEOTIDE SEQUENCE</scope>
    <source>
        <strain evidence="2">CCMP1510</strain>
    </source>
</reference>
<dbReference type="EMBL" id="HBIJ01013470">
    <property type="protein sequence ID" value="CAE0368367.1"/>
    <property type="molecule type" value="Transcribed_RNA"/>
</dbReference>